<feature type="compositionally biased region" description="Basic and acidic residues" evidence="1">
    <location>
        <begin position="378"/>
        <end position="394"/>
    </location>
</feature>
<name>A0A8S4PAK1_OWEFU</name>
<feature type="region of interest" description="Disordered" evidence="1">
    <location>
        <begin position="378"/>
        <end position="431"/>
    </location>
</feature>
<sequence>MTKTGCNYFTLKVTQFGKGNGQIILGITNKQAAKQQRYLNDKKNVCGRQFMIRNIKKNEAGHDLENILYEKDEIGVLVEYQHKDSVVVNFIKSSQIILRHVVRAETDKLYATMTLSGTFQLVIHWPGTIDHIPNFKLHQYIMASWIRNNGIGVGDTACKLNLHTVDQNDIYSLYQHAQAPCPLSEEVPYFEFFPGGYSGKHSLTFGLANGNDVLGNRSVVGSFPESIGYQITTGYVQCQDEITCRIHVCKPRKGDRYGCGLVFPRGNNDPDTEQHVVVYFTDNRNVFFNRKIVLPLGGFYPTISFGKKGETIETVPHAPPPILSPTKTKEWLAEPYREPLQLTQDIDRTHQTKKPNKITPVSQDVETVNYMHDTGARRTNDVNERRTRSAEVKTDPMVALHNNTPPPASYSVSDLKSETSDTQKTSMCDIL</sequence>
<feature type="compositionally biased region" description="Polar residues" evidence="1">
    <location>
        <begin position="422"/>
        <end position="431"/>
    </location>
</feature>
<evidence type="ECO:0000313" key="2">
    <source>
        <dbReference type="EMBL" id="CAH1791089.1"/>
    </source>
</evidence>
<evidence type="ECO:0000256" key="1">
    <source>
        <dbReference type="SAM" id="MobiDB-lite"/>
    </source>
</evidence>
<accession>A0A8S4PAK1</accession>
<dbReference type="AlphaFoldDB" id="A0A8S4PAK1"/>
<proteinExistence type="predicted"/>
<comment type="caution">
    <text evidence="2">The sequence shown here is derived from an EMBL/GenBank/DDBJ whole genome shotgun (WGS) entry which is preliminary data.</text>
</comment>
<gene>
    <name evidence="2" type="ORF">OFUS_LOCUS16218</name>
</gene>
<organism evidence="2 3">
    <name type="scientific">Owenia fusiformis</name>
    <name type="common">Polychaete worm</name>
    <dbReference type="NCBI Taxonomy" id="6347"/>
    <lineage>
        <taxon>Eukaryota</taxon>
        <taxon>Metazoa</taxon>
        <taxon>Spiralia</taxon>
        <taxon>Lophotrochozoa</taxon>
        <taxon>Annelida</taxon>
        <taxon>Polychaeta</taxon>
        <taxon>Sedentaria</taxon>
        <taxon>Canalipalpata</taxon>
        <taxon>Sabellida</taxon>
        <taxon>Oweniida</taxon>
        <taxon>Oweniidae</taxon>
        <taxon>Owenia</taxon>
    </lineage>
</organism>
<keyword evidence="3" id="KW-1185">Reference proteome</keyword>
<dbReference type="SUPFAM" id="SSF49899">
    <property type="entry name" value="Concanavalin A-like lectins/glucanases"/>
    <property type="match status" value="1"/>
</dbReference>
<reference evidence="2" key="1">
    <citation type="submission" date="2022-03" db="EMBL/GenBank/DDBJ databases">
        <authorList>
            <person name="Martin C."/>
        </authorList>
    </citation>
    <scope>NUCLEOTIDE SEQUENCE</scope>
</reference>
<dbReference type="Gene3D" id="2.60.120.920">
    <property type="match status" value="1"/>
</dbReference>
<protein>
    <submittedName>
        <fullName evidence="2">Uncharacterized protein</fullName>
    </submittedName>
</protein>
<dbReference type="InterPro" id="IPR043136">
    <property type="entry name" value="B30.2/SPRY_sf"/>
</dbReference>
<dbReference type="EMBL" id="CAIIXF020000008">
    <property type="protein sequence ID" value="CAH1791089.1"/>
    <property type="molecule type" value="Genomic_DNA"/>
</dbReference>
<dbReference type="InterPro" id="IPR013320">
    <property type="entry name" value="ConA-like_dom_sf"/>
</dbReference>
<dbReference type="Proteomes" id="UP000749559">
    <property type="component" value="Unassembled WGS sequence"/>
</dbReference>
<evidence type="ECO:0000313" key="3">
    <source>
        <dbReference type="Proteomes" id="UP000749559"/>
    </source>
</evidence>